<gene>
    <name evidence="1" type="ORF">HDG41_007534</name>
</gene>
<evidence type="ECO:0000313" key="2">
    <source>
        <dbReference type="Proteomes" id="UP000592820"/>
    </source>
</evidence>
<proteinExistence type="predicted"/>
<dbReference type="Proteomes" id="UP000592820">
    <property type="component" value="Unassembled WGS sequence"/>
</dbReference>
<reference evidence="1 2" key="1">
    <citation type="submission" date="2020-08" db="EMBL/GenBank/DDBJ databases">
        <title>Genomic Encyclopedia of Type Strains, Phase IV (KMG-V): Genome sequencing to study the core and pangenomes of soil and plant-associated prokaryotes.</title>
        <authorList>
            <person name="Whitman W."/>
        </authorList>
    </citation>
    <scope>NUCLEOTIDE SEQUENCE [LARGE SCALE GENOMIC DNA]</scope>
    <source>
        <strain evidence="1 2">JPY162</strain>
    </source>
</reference>
<sequence>MLNVYLLPVDSEDSECSATCGNPGRYSFISSGILEWFRKFFPRRANSPDAKLPNC</sequence>
<comment type="caution">
    <text evidence="1">The sequence shown here is derived from an EMBL/GenBank/DDBJ whole genome shotgun (WGS) entry which is preliminary data.</text>
</comment>
<protein>
    <submittedName>
        <fullName evidence="1">Uncharacterized protein</fullName>
    </submittedName>
</protein>
<organism evidence="1 2">
    <name type="scientific">Paraburkholderia youngii</name>
    <dbReference type="NCBI Taxonomy" id="2782701"/>
    <lineage>
        <taxon>Bacteria</taxon>
        <taxon>Pseudomonadati</taxon>
        <taxon>Pseudomonadota</taxon>
        <taxon>Betaproteobacteria</taxon>
        <taxon>Burkholderiales</taxon>
        <taxon>Burkholderiaceae</taxon>
        <taxon>Paraburkholderia</taxon>
    </lineage>
</organism>
<accession>A0A7W8LEW0</accession>
<dbReference type="EMBL" id="JACHDE010000033">
    <property type="protein sequence ID" value="MBB5405438.1"/>
    <property type="molecule type" value="Genomic_DNA"/>
</dbReference>
<evidence type="ECO:0000313" key="1">
    <source>
        <dbReference type="EMBL" id="MBB5405438.1"/>
    </source>
</evidence>
<name>A0A7W8LEW0_9BURK</name>
<dbReference type="AlphaFoldDB" id="A0A7W8LEW0"/>